<dbReference type="SUPFAM" id="SSF50494">
    <property type="entry name" value="Trypsin-like serine proteases"/>
    <property type="match status" value="1"/>
</dbReference>
<evidence type="ECO:0000256" key="1">
    <source>
        <dbReference type="SAM" id="SignalP"/>
    </source>
</evidence>
<dbReference type="Pfam" id="PF13365">
    <property type="entry name" value="Trypsin_2"/>
    <property type="match status" value="1"/>
</dbReference>
<organism evidence="2 3">
    <name type="scientific">Marinomonas rhodophyticola</name>
    <dbReference type="NCBI Taxonomy" id="2992803"/>
    <lineage>
        <taxon>Bacteria</taxon>
        <taxon>Pseudomonadati</taxon>
        <taxon>Pseudomonadota</taxon>
        <taxon>Gammaproteobacteria</taxon>
        <taxon>Oceanospirillales</taxon>
        <taxon>Oceanospirillaceae</taxon>
        <taxon>Marinomonas</taxon>
    </lineage>
</organism>
<dbReference type="EMBL" id="JAPEUL010000004">
    <property type="protein sequence ID" value="MCW4628181.1"/>
    <property type="molecule type" value="Genomic_DNA"/>
</dbReference>
<sequence>MKQLLFSLFFTLSLFTLAHAEDETRSSADLRQIRTGYSPIQLNAVGRLIVTFKNGKDFTCTASLSDTIPGRASRLLTTNRHCIFHQTSGEQAVKLVWKNLLVDGSRLEYPASLVYENSDYDTALLSIPKKIPFSRIKPLLLETELTLDPNEMILYSQKVYAAGYSSDADLGYNGKTLTYSDISTRQWFKRGAHNSVVVETFTFGGASGGPLFSISDLSEEDIENPFDQAYLLGTLHGGTNVATDVFISKNGVYGSNSSLYTNYSNFFINDGFIMFDKYNAP</sequence>
<accession>A0ABT3KCB1</accession>
<keyword evidence="2" id="KW-0645">Protease</keyword>
<dbReference type="GO" id="GO:0006508">
    <property type="term" value="P:proteolysis"/>
    <property type="evidence" value="ECO:0007669"/>
    <property type="project" value="UniProtKB-KW"/>
</dbReference>
<proteinExistence type="predicted"/>
<keyword evidence="3" id="KW-1185">Reference proteome</keyword>
<dbReference type="Gene3D" id="2.40.10.120">
    <property type="match status" value="1"/>
</dbReference>
<evidence type="ECO:0000313" key="3">
    <source>
        <dbReference type="Proteomes" id="UP001431181"/>
    </source>
</evidence>
<dbReference type="InterPro" id="IPR009003">
    <property type="entry name" value="Peptidase_S1_PA"/>
</dbReference>
<dbReference type="RefSeq" id="WP_265217359.1">
    <property type="nucleotide sequence ID" value="NZ_JAPEUL010000004.1"/>
</dbReference>
<protein>
    <submittedName>
        <fullName evidence="2">Serine protease</fullName>
    </submittedName>
</protein>
<keyword evidence="1" id="KW-0732">Signal</keyword>
<dbReference type="Proteomes" id="UP001431181">
    <property type="component" value="Unassembled WGS sequence"/>
</dbReference>
<dbReference type="GO" id="GO:0008233">
    <property type="term" value="F:peptidase activity"/>
    <property type="evidence" value="ECO:0007669"/>
    <property type="project" value="UniProtKB-KW"/>
</dbReference>
<gene>
    <name evidence="2" type="ORF">ONZ52_03780</name>
</gene>
<reference evidence="2" key="1">
    <citation type="submission" date="2022-11" db="EMBL/GenBank/DDBJ databases">
        <title>Marinomonas sp. nov., isolated from marine algae.</title>
        <authorList>
            <person name="Choi D.G."/>
            <person name="Kim J.M."/>
            <person name="Lee J.K."/>
            <person name="Baek J.H."/>
            <person name="Jeon C.O."/>
        </authorList>
    </citation>
    <scope>NUCLEOTIDE SEQUENCE</scope>
    <source>
        <strain evidence="2">KJ51-3</strain>
    </source>
</reference>
<name>A0ABT3KCB1_9GAMM</name>
<evidence type="ECO:0000313" key="2">
    <source>
        <dbReference type="EMBL" id="MCW4628181.1"/>
    </source>
</evidence>
<keyword evidence="2" id="KW-0378">Hydrolase</keyword>
<comment type="caution">
    <text evidence="2">The sequence shown here is derived from an EMBL/GenBank/DDBJ whole genome shotgun (WGS) entry which is preliminary data.</text>
</comment>
<feature type="signal peptide" evidence="1">
    <location>
        <begin position="1"/>
        <end position="20"/>
    </location>
</feature>
<feature type="chain" id="PRO_5046821620" evidence="1">
    <location>
        <begin position="21"/>
        <end position="281"/>
    </location>
</feature>